<dbReference type="STRING" id="929556.Solca_3997"/>
<reference evidence="1" key="1">
    <citation type="submission" date="2012-02" db="EMBL/GenBank/DDBJ databases">
        <title>The complete genome of Solitalea canadensis DSM 3403.</title>
        <authorList>
            <consortium name="US DOE Joint Genome Institute (JGI-PGF)"/>
            <person name="Lucas S."/>
            <person name="Copeland A."/>
            <person name="Lapidus A."/>
            <person name="Glavina del Rio T."/>
            <person name="Dalin E."/>
            <person name="Tice H."/>
            <person name="Bruce D."/>
            <person name="Goodwin L."/>
            <person name="Pitluck S."/>
            <person name="Peters L."/>
            <person name="Ovchinnikova G."/>
            <person name="Lu M."/>
            <person name="Kyrpides N."/>
            <person name="Mavromatis K."/>
            <person name="Ivanova N."/>
            <person name="Brettin T."/>
            <person name="Detter J.C."/>
            <person name="Han C."/>
            <person name="Larimer F."/>
            <person name="Land M."/>
            <person name="Hauser L."/>
            <person name="Markowitz V."/>
            <person name="Cheng J.-F."/>
            <person name="Hugenholtz P."/>
            <person name="Woyke T."/>
            <person name="Wu D."/>
            <person name="Spring S."/>
            <person name="Schroeder M."/>
            <person name="Kopitz M."/>
            <person name="Brambilla E."/>
            <person name="Klenk H.-P."/>
            <person name="Eisen J.A."/>
        </authorList>
    </citation>
    <scope>NUCLEOTIDE SEQUENCE</scope>
    <source>
        <strain evidence="1">DSM 3403</strain>
    </source>
</reference>
<dbReference type="EMBL" id="CP003349">
    <property type="protein sequence ID" value="AFD08990.1"/>
    <property type="molecule type" value="Genomic_DNA"/>
</dbReference>
<keyword evidence="2" id="KW-1185">Reference proteome</keyword>
<dbReference type="RefSeq" id="WP_014682213.1">
    <property type="nucleotide sequence ID" value="NC_017770.1"/>
</dbReference>
<dbReference type="Proteomes" id="UP000007590">
    <property type="component" value="Chromosome"/>
</dbReference>
<dbReference type="HOGENOM" id="CLU_2976880_0_0_10"/>
<evidence type="ECO:0000313" key="1">
    <source>
        <dbReference type="EMBL" id="AFD08990.1"/>
    </source>
</evidence>
<dbReference type="AlphaFoldDB" id="H8KMJ9"/>
<sequence>MKKSAFLKIVVIGFVIFFLTACSGMSVGVGYGVNFAGGPYGPMVTPSINVGMYGGHVW</sequence>
<dbReference type="OrthoDB" id="828098at2"/>
<accession>H8KMJ9</accession>
<dbReference type="KEGG" id="scn:Solca_3997"/>
<evidence type="ECO:0000313" key="2">
    <source>
        <dbReference type="Proteomes" id="UP000007590"/>
    </source>
</evidence>
<dbReference type="PROSITE" id="PS51257">
    <property type="entry name" value="PROKAR_LIPOPROTEIN"/>
    <property type="match status" value="1"/>
</dbReference>
<organism evidence="1 2">
    <name type="scientific">Solitalea canadensis (strain ATCC 29591 / DSM 3403 / JCM 21819 / LMG 8368 / NBRC 15130 / NCIMB 12057 / USAM 9D)</name>
    <name type="common">Flexibacter canadensis</name>
    <dbReference type="NCBI Taxonomy" id="929556"/>
    <lineage>
        <taxon>Bacteria</taxon>
        <taxon>Pseudomonadati</taxon>
        <taxon>Bacteroidota</taxon>
        <taxon>Sphingobacteriia</taxon>
        <taxon>Sphingobacteriales</taxon>
        <taxon>Sphingobacteriaceae</taxon>
        <taxon>Solitalea</taxon>
    </lineage>
</organism>
<protein>
    <recommendedName>
        <fullName evidence="3">Lipoprotein</fullName>
    </recommendedName>
</protein>
<proteinExistence type="predicted"/>
<evidence type="ECO:0008006" key="3">
    <source>
        <dbReference type="Google" id="ProtNLM"/>
    </source>
</evidence>
<gene>
    <name evidence="1" type="ordered locus">Solca_3997</name>
</gene>
<name>H8KMJ9_SOLCM</name>